<gene>
    <name evidence="3" type="ORF">SAMN05216481_108160</name>
</gene>
<dbReference type="RefSeq" id="WP_093660234.1">
    <property type="nucleotide sequence ID" value="NZ_FOET01000008.1"/>
</dbReference>
<proteinExistence type="inferred from homology"/>
<feature type="domain" description="HTH marR-type" evidence="2">
    <location>
        <begin position="17"/>
        <end position="68"/>
    </location>
</feature>
<dbReference type="SUPFAM" id="SSF46785">
    <property type="entry name" value="Winged helix' DNA-binding domain"/>
    <property type="match status" value="1"/>
</dbReference>
<keyword evidence="3" id="KW-0808">Transferase</keyword>
<dbReference type="GO" id="GO:0003700">
    <property type="term" value="F:DNA-binding transcription factor activity"/>
    <property type="evidence" value="ECO:0007669"/>
    <property type="project" value="InterPro"/>
</dbReference>
<accession>A0A1H9G972</accession>
<evidence type="ECO:0000313" key="3">
    <source>
        <dbReference type="EMBL" id="SEQ46573.1"/>
    </source>
</evidence>
<dbReference type="STRING" id="403935.SAMN05216481_108160"/>
<dbReference type="PROSITE" id="PS01125">
    <property type="entry name" value="ROK"/>
    <property type="match status" value="1"/>
</dbReference>
<comment type="similarity">
    <text evidence="1">Belongs to the ROK (NagC/XylR) family.</text>
</comment>
<evidence type="ECO:0000256" key="1">
    <source>
        <dbReference type="ARBA" id="ARBA00006479"/>
    </source>
</evidence>
<evidence type="ECO:0000313" key="4">
    <source>
        <dbReference type="Proteomes" id="UP000199055"/>
    </source>
</evidence>
<dbReference type="PANTHER" id="PTHR18964">
    <property type="entry name" value="ROK (REPRESSOR, ORF, KINASE) FAMILY"/>
    <property type="match status" value="1"/>
</dbReference>
<dbReference type="InterPro" id="IPR036390">
    <property type="entry name" value="WH_DNA-bd_sf"/>
</dbReference>
<dbReference type="CDD" id="cd24076">
    <property type="entry name" value="ASKHA_ATPase_ROK_BsXylR-like"/>
    <property type="match status" value="1"/>
</dbReference>
<dbReference type="Proteomes" id="UP000199055">
    <property type="component" value="Unassembled WGS sequence"/>
</dbReference>
<dbReference type="Pfam" id="PF00480">
    <property type="entry name" value="ROK"/>
    <property type="match status" value="1"/>
</dbReference>
<dbReference type="InterPro" id="IPR049874">
    <property type="entry name" value="ROK_cs"/>
</dbReference>
<dbReference type="InterPro" id="IPR000600">
    <property type="entry name" value="ROK"/>
</dbReference>
<dbReference type="InterPro" id="IPR036388">
    <property type="entry name" value="WH-like_DNA-bd_sf"/>
</dbReference>
<dbReference type="EMBL" id="FOET01000008">
    <property type="protein sequence ID" value="SEQ46573.1"/>
    <property type="molecule type" value="Genomic_DNA"/>
</dbReference>
<organism evidence="3 4">
    <name type="scientific">Streptomyces radiopugnans</name>
    <dbReference type="NCBI Taxonomy" id="403935"/>
    <lineage>
        <taxon>Bacteria</taxon>
        <taxon>Bacillati</taxon>
        <taxon>Actinomycetota</taxon>
        <taxon>Actinomycetes</taxon>
        <taxon>Kitasatosporales</taxon>
        <taxon>Streptomycetaceae</taxon>
        <taxon>Streptomyces</taxon>
    </lineage>
</organism>
<dbReference type="Gene3D" id="1.10.10.10">
    <property type="entry name" value="Winged helix-like DNA-binding domain superfamily/Winged helix DNA-binding domain"/>
    <property type="match status" value="1"/>
</dbReference>
<keyword evidence="3" id="KW-0418">Kinase</keyword>
<name>A0A1H9G972_9ACTN</name>
<dbReference type="InterPro" id="IPR043129">
    <property type="entry name" value="ATPase_NBD"/>
</dbReference>
<dbReference type="AlphaFoldDB" id="A0A1H9G972"/>
<dbReference type="PANTHER" id="PTHR18964:SF173">
    <property type="entry name" value="GLUCOKINASE"/>
    <property type="match status" value="1"/>
</dbReference>
<evidence type="ECO:0000259" key="2">
    <source>
        <dbReference type="Pfam" id="PF12802"/>
    </source>
</evidence>
<sequence length="406" mass="41557">METPGSQSSLHRANLERVVRAVRIAGSLTQAEIARTTGLSAATVSNIVRELKDNGTVEVTPTSAGGRRARSVSLSGDAGIVVGVDFGHSHLRVAVGNLAHQVLAEESEPIDVDASASQGFDRAERLVERLIEVTGFCREKVIGLGLGVPGPIDVETGVLGSSTILPGWAGTNPREELASRLGVEVHVDNDANLGALGELVWGSGRGARDLAYIKVASGVGAGLVIDGQIYRGPGGTAGEIGHITLDESGPVCRCGNRGCLETFTAARYVLPLLHSSHGPDLTMPEMVRLARSGDLGCRRVVADIGRHVGSGVANLCNLLNPSRVVLGGDLAEAGELVLGPIRDSVSRYAIPSAARQLTVVPGALGGRAEVLGALALVLSEMGDSTLLDGSLNGAGRVPAVAASAGA</sequence>
<reference evidence="3 4" key="1">
    <citation type="submission" date="2016-10" db="EMBL/GenBank/DDBJ databases">
        <authorList>
            <person name="de Groot N.N."/>
        </authorList>
    </citation>
    <scope>NUCLEOTIDE SEQUENCE [LARGE SCALE GENOMIC DNA]</scope>
    <source>
        <strain evidence="3 4">CGMCC 4.3519</strain>
    </source>
</reference>
<dbReference type="GO" id="GO:0016301">
    <property type="term" value="F:kinase activity"/>
    <property type="evidence" value="ECO:0007669"/>
    <property type="project" value="UniProtKB-KW"/>
</dbReference>
<dbReference type="Gene3D" id="3.30.420.40">
    <property type="match status" value="2"/>
</dbReference>
<protein>
    <submittedName>
        <fullName evidence="3">Sugar kinase of the NBD/HSP70 family, may contain an N-terminal HTH domain</fullName>
    </submittedName>
</protein>
<dbReference type="Pfam" id="PF12802">
    <property type="entry name" value="MarR_2"/>
    <property type="match status" value="1"/>
</dbReference>
<keyword evidence="4" id="KW-1185">Reference proteome</keyword>
<dbReference type="InterPro" id="IPR000835">
    <property type="entry name" value="HTH_MarR-typ"/>
</dbReference>
<dbReference type="SUPFAM" id="SSF53067">
    <property type="entry name" value="Actin-like ATPase domain"/>
    <property type="match status" value="1"/>
</dbReference>